<feature type="region of interest" description="Disordered" evidence="5">
    <location>
        <begin position="54"/>
        <end position="137"/>
    </location>
</feature>
<dbReference type="Gene3D" id="2.40.50.1070">
    <property type="match status" value="1"/>
</dbReference>
<keyword evidence="6" id="KW-0732">Signal</keyword>
<evidence type="ECO:0000256" key="1">
    <source>
        <dbReference type="ARBA" id="ARBA00022603"/>
    </source>
</evidence>
<reference evidence="7" key="1">
    <citation type="submission" date="2023-06" db="EMBL/GenBank/DDBJ databases">
        <title>Survivors Of The Sea: Transcriptome response of Skeletonema marinoi to long-term dormancy.</title>
        <authorList>
            <person name="Pinder M.I.M."/>
            <person name="Kourtchenko O."/>
            <person name="Robertson E.K."/>
            <person name="Larsson T."/>
            <person name="Maumus F."/>
            <person name="Osuna-Cruz C.M."/>
            <person name="Vancaester E."/>
            <person name="Stenow R."/>
            <person name="Vandepoele K."/>
            <person name="Ploug H."/>
            <person name="Bruchert V."/>
            <person name="Godhe A."/>
            <person name="Topel M."/>
        </authorList>
    </citation>
    <scope>NUCLEOTIDE SEQUENCE</scope>
    <source>
        <strain evidence="7">R05AC</strain>
    </source>
</reference>
<dbReference type="AlphaFoldDB" id="A0AAD8YKQ1"/>
<keyword evidence="8" id="KW-1185">Reference proteome</keyword>
<feature type="active site" description="Nucleophile" evidence="4">
    <location>
        <position position="621"/>
    </location>
</feature>
<dbReference type="PROSITE" id="PS51687">
    <property type="entry name" value="SAM_MT_RNA_M5U"/>
    <property type="match status" value="1"/>
</dbReference>
<dbReference type="EMBL" id="JATAAI010000002">
    <property type="protein sequence ID" value="KAK1747917.1"/>
    <property type="molecule type" value="Genomic_DNA"/>
</dbReference>
<dbReference type="PANTHER" id="PTHR47548">
    <property type="entry name" value="BNAA06G32370D PROTEIN"/>
    <property type="match status" value="1"/>
</dbReference>
<comment type="caution">
    <text evidence="4">Lacks conserved residue(s) required for the propagation of feature annotation.</text>
</comment>
<comment type="similarity">
    <text evidence="4">Belongs to the class I-like SAM-binding methyltransferase superfamily. RNA M5U methyltransferase family.</text>
</comment>
<feature type="region of interest" description="Disordered" evidence="5">
    <location>
        <begin position="482"/>
        <end position="513"/>
    </location>
</feature>
<dbReference type="InterPro" id="IPR029063">
    <property type="entry name" value="SAM-dependent_MTases_sf"/>
</dbReference>
<dbReference type="EC" id="2.1.1.-" evidence="7"/>
<feature type="binding site" evidence="4">
    <location>
        <position position="401"/>
    </location>
    <ligand>
        <name>S-adenosyl-L-methionine</name>
        <dbReference type="ChEBI" id="CHEBI:59789"/>
    </ligand>
</feature>
<feature type="binding site" evidence="4">
    <location>
        <position position="428"/>
    </location>
    <ligand>
        <name>S-adenosyl-L-methionine</name>
        <dbReference type="ChEBI" id="CHEBI:59789"/>
    </ligand>
</feature>
<sequence>MAPLLTTTATGILVALAVHNLNTVNGFSLSSHHRTHHVHSTTTLMSSSWNDDYDDSYRSAPSRGSSTRQKSGRTRRSNGGGRSGRGRGSRDGQVSSGRGSGQPRPNRQSKESIRYPKNNFGYDDDDEYDSPNNNGDRMIQQQRMTNPIGCPLFGTCPGCVVDDYVADIDIVKSAQLYFSSGSIQKHISSSSRGRQSRGRYYDGDDEDDEFYEIKVPSSITQWRTQAKLAVASDKKWSRNAGCKIGLYQRHSHDVLPIPDCQVHHPSINKAVEAVVKATREVRTPAYQEDTGHGLLRYIQCQVELSTGKVCLTLVMNCEKLKECQPHLSYLVKELKRSEPQLWHSIWCHCNDSAGNAIFARDVTRWHPIEGPPYIREKLPGADPDPDSREGLLYFSPMVFRQANYEGFGEIAKQVREVIPNGSKVCELYAGVGLLGLSALLHHGKMAEEYDDPDGGIQWLRCSDENPENARCFERAVSSMPMKITGRSPKQLQKDNGKKGKRTRKNYKGKKSDKELSIKDLMDSMMSEASDESKPPPVDPSEKVTYMQASAAAAILKGQALGANVLIVDPPRKGLDEPVLQQLCQPYNPNQMYAEKPNALSHMARHTVNWVNDVRTLIYVSCGFDALARDCDQLLSSNAGWKLESATGYVLFPGSNHVETVVVLRR</sequence>
<proteinExistence type="inferred from homology"/>
<dbReference type="GO" id="GO:0008173">
    <property type="term" value="F:RNA methyltransferase activity"/>
    <property type="evidence" value="ECO:0007669"/>
    <property type="project" value="InterPro"/>
</dbReference>
<gene>
    <name evidence="7" type="ORF">QTG54_001880</name>
</gene>
<feature type="chain" id="PRO_5042153458" evidence="6">
    <location>
        <begin position="27"/>
        <end position="665"/>
    </location>
</feature>
<evidence type="ECO:0000256" key="3">
    <source>
        <dbReference type="ARBA" id="ARBA00022691"/>
    </source>
</evidence>
<dbReference type="InterPro" id="IPR010280">
    <property type="entry name" value="U5_MeTrfase_fam"/>
</dbReference>
<dbReference type="SUPFAM" id="SSF53335">
    <property type="entry name" value="S-adenosyl-L-methionine-dependent methyltransferases"/>
    <property type="match status" value="1"/>
</dbReference>
<evidence type="ECO:0000313" key="7">
    <source>
        <dbReference type="EMBL" id="KAK1747917.1"/>
    </source>
</evidence>
<feature type="signal peptide" evidence="6">
    <location>
        <begin position="1"/>
        <end position="26"/>
    </location>
</feature>
<name>A0AAD8YKQ1_9STRA</name>
<feature type="binding site" evidence="4">
    <location>
        <position position="568"/>
    </location>
    <ligand>
        <name>S-adenosyl-L-methionine</name>
        <dbReference type="ChEBI" id="CHEBI:59789"/>
    </ligand>
</feature>
<keyword evidence="2 4" id="KW-0808">Transferase</keyword>
<dbReference type="GO" id="GO:0006396">
    <property type="term" value="P:RNA processing"/>
    <property type="evidence" value="ECO:0007669"/>
    <property type="project" value="InterPro"/>
</dbReference>
<evidence type="ECO:0000313" key="8">
    <source>
        <dbReference type="Proteomes" id="UP001224775"/>
    </source>
</evidence>
<accession>A0AAD8YKQ1</accession>
<evidence type="ECO:0000256" key="4">
    <source>
        <dbReference type="PROSITE-ProRule" id="PRU01024"/>
    </source>
</evidence>
<organism evidence="7 8">
    <name type="scientific">Skeletonema marinoi</name>
    <dbReference type="NCBI Taxonomy" id="267567"/>
    <lineage>
        <taxon>Eukaryota</taxon>
        <taxon>Sar</taxon>
        <taxon>Stramenopiles</taxon>
        <taxon>Ochrophyta</taxon>
        <taxon>Bacillariophyta</taxon>
        <taxon>Coscinodiscophyceae</taxon>
        <taxon>Thalassiosirophycidae</taxon>
        <taxon>Thalassiosirales</taxon>
        <taxon>Skeletonemataceae</taxon>
        <taxon>Skeletonema</taxon>
        <taxon>Skeletonema marinoi-dohrnii complex</taxon>
    </lineage>
</organism>
<dbReference type="Gene3D" id="3.40.50.150">
    <property type="entry name" value="Vaccinia Virus protein VP39"/>
    <property type="match status" value="1"/>
</dbReference>
<keyword evidence="1 4" id="KW-0489">Methyltransferase</keyword>
<protein>
    <submittedName>
        <fullName evidence="7">RNA M5U methyltransferase family protein</fullName>
        <ecNumber evidence="7">2.1.1.-</ecNumber>
    </submittedName>
</protein>
<feature type="compositionally biased region" description="Basic residues" evidence="5">
    <location>
        <begin position="498"/>
        <end position="508"/>
    </location>
</feature>
<keyword evidence="3 4" id="KW-0949">S-adenosyl-L-methionine</keyword>
<dbReference type="GO" id="GO:0032259">
    <property type="term" value="P:methylation"/>
    <property type="evidence" value="ECO:0007669"/>
    <property type="project" value="UniProtKB-KW"/>
</dbReference>
<dbReference type="InterPro" id="IPR053304">
    <property type="entry name" value="RNA_M5U_MTase"/>
</dbReference>
<comment type="caution">
    <text evidence="7">The sequence shown here is derived from an EMBL/GenBank/DDBJ whole genome shotgun (WGS) entry which is preliminary data.</text>
</comment>
<evidence type="ECO:0000256" key="5">
    <source>
        <dbReference type="SAM" id="MobiDB-lite"/>
    </source>
</evidence>
<dbReference type="Proteomes" id="UP001224775">
    <property type="component" value="Unassembled WGS sequence"/>
</dbReference>
<evidence type="ECO:0000256" key="6">
    <source>
        <dbReference type="SAM" id="SignalP"/>
    </source>
</evidence>
<dbReference type="PANTHER" id="PTHR47548:SF1">
    <property type="entry name" value="S-ADENOSYL-L-METHIONINE-DEPENDENT METHYLTRANSFERASES SUPERFAMILY PROTEIN"/>
    <property type="match status" value="1"/>
</dbReference>
<evidence type="ECO:0000256" key="2">
    <source>
        <dbReference type="ARBA" id="ARBA00022679"/>
    </source>
</evidence>